<keyword evidence="2" id="KW-0058">Aromatic hydrocarbons catabolism</keyword>
<keyword evidence="7" id="KW-1185">Reference proteome</keyword>
<dbReference type="InterPro" id="IPR029058">
    <property type="entry name" value="AB_hydrolase_fold"/>
</dbReference>
<comment type="similarity">
    <text evidence="1">Belongs to the peptidase S33 family.</text>
</comment>
<evidence type="ECO:0000256" key="1">
    <source>
        <dbReference type="ARBA" id="ARBA00010088"/>
    </source>
</evidence>
<dbReference type="Gene3D" id="3.40.50.1820">
    <property type="entry name" value="alpha/beta hydrolase"/>
    <property type="match status" value="1"/>
</dbReference>
<feature type="domain" description="Epoxide hydrolase N-terminal" evidence="5">
    <location>
        <begin position="6"/>
        <end position="110"/>
    </location>
</feature>
<keyword evidence="4" id="KW-0812">Transmembrane</keyword>
<dbReference type="Pfam" id="PF06441">
    <property type="entry name" value="EHN"/>
    <property type="match status" value="1"/>
</dbReference>
<keyword evidence="4" id="KW-0472">Membrane</keyword>
<dbReference type="SUPFAM" id="SSF53474">
    <property type="entry name" value="alpha/beta-Hydrolases"/>
    <property type="match status" value="1"/>
</dbReference>
<dbReference type="AlphaFoldDB" id="A0A1T5E6X4"/>
<evidence type="ECO:0000256" key="4">
    <source>
        <dbReference type="SAM" id="Phobius"/>
    </source>
</evidence>
<dbReference type="EMBL" id="FUYP01000019">
    <property type="protein sequence ID" value="SKB79550.1"/>
    <property type="molecule type" value="Genomic_DNA"/>
</dbReference>
<gene>
    <name evidence="6" type="ORF">SAMN06295937_101932</name>
</gene>
<dbReference type="PRINTS" id="PR00412">
    <property type="entry name" value="EPOXHYDRLASE"/>
</dbReference>
<name>A0A1T5E6X4_9SPHN</name>
<dbReference type="InterPro" id="IPR016292">
    <property type="entry name" value="Epoxide_hydrolase"/>
</dbReference>
<protein>
    <submittedName>
        <fullName evidence="6">Pimeloyl-ACP methyl ester carboxylesterase</fullName>
    </submittedName>
</protein>
<evidence type="ECO:0000259" key="5">
    <source>
        <dbReference type="Pfam" id="PF06441"/>
    </source>
</evidence>
<dbReference type="OrthoDB" id="27092at2"/>
<sequence length="382" mass="42516">MRIPGSPFRLETDEALLADVRARVEAARFPAQQGGDDWQTGTPLDYMRRLRDYWLNSFDWSRWVDRINAFEQRMIDVRGERVHVIVEQGSGPDPLPLLMSHGWPGSFIEFLDIVDKLAHPERHGGRIEDACTVIVASLPGYGLSPAPSRPLAASDIASLWSSLMVEHFEVDHYVAYGSDWGSIVTANMAFTHADRLDGVMMTIAGARPDFASGPPMSAEEKEWVSALQDVQACEGAYQAIQATKPQTLAYAQTDSPIGLAAWIVEKFHAWSAAGPNDDPPFPMDVLLANVMLYWMGGSLAPSWIYMFMDEIGTMRTAKAKVPAVFMIPPDDLFPPTPRVMLERLYDVVNYKLDGIGHFPGLDSPEILVAEIRRMLLPLGRKD</sequence>
<evidence type="ECO:0000313" key="6">
    <source>
        <dbReference type="EMBL" id="SKB79550.1"/>
    </source>
</evidence>
<dbReference type="Proteomes" id="UP000190044">
    <property type="component" value="Unassembled WGS sequence"/>
</dbReference>
<accession>A0A1T5E6X4</accession>
<evidence type="ECO:0000256" key="2">
    <source>
        <dbReference type="ARBA" id="ARBA00022797"/>
    </source>
</evidence>
<dbReference type="PANTHER" id="PTHR21661">
    <property type="entry name" value="EPOXIDE HYDROLASE 1-RELATED"/>
    <property type="match status" value="1"/>
</dbReference>
<keyword evidence="4" id="KW-1133">Transmembrane helix</keyword>
<dbReference type="InterPro" id="IPR000639">
    <property type="entry name" value="Epox_hydrolase-like"/>
</dbReference>
<feature type="transmembrane region" description="Helical" evidence="4">
    <location>
        <begin position="286"/>
        <end position="308"/>
    </location>
</feature>
<dbReference type="InterPro" id="IPR010497">
    <property type="entry name" value="Epoxide_hydro_N"/>
</dbReference>
<reference evidence="7" key="1">
    <citation type="submission" date="2017-02" db="EMBL/GenBank/DDBJ databases">
        <authorList>
            <person name="Varghese N."/>
            <person name="Submissions S."/>
        </authorList>
    </citation>
    <scope>NUCLEOTIDE SEQUENCE [LARGE SCALE GENOMIC DNA]</scope>
    <source>
        <strain evidence="7">R11H</strain>
    </source>
</reference>
<dbReference type="RefSeq" id="WP_079639435.1">
    <property type="nucleotide sequence ID" value="NZ_FUYP01000019.1"/>
</dbReference>
<proteinExistence type="inferred from homology"/>
<dbReference type="GO" id="GO:0004301">
    <property type="term" value="F:epoxide hydrolase activity"/>
    <property type="evidence" value="ECO:0007669"/>
    <property type="project" value="TreeGrafter"/>
</dbReference>
<dbReference type="PANTHER" id="PTHR21661:SF35">
    <property type="entry name" value="EPOXIDE HYDROLASE"/>
    <property type="match status" value="1"/>
</dbReference>
<organism evidence="6 7">
    <name type="scientific">Sphingopyxis flava</name>
    <dbReference type="NCBI Taxonomy" id="1507287"/>
    <lineage>
        <taxon>Bacteria</taxon>
        <taxon>Pseudomonadati</taxon>
        <taxon>Pseudomonadota</taxon>
        <taxon>Alphaproteobacteria</taxon>
        <taxon>Sphingomonadales</taxon>
        <taxon>Sphingomonadaceae</taxon>
        <taxon>Sphingopyxis</taxon>
    </lineage>
</organism>
<evidence type="ECO:0000313" key="7">
    <source>
        <dbReference type="Proteomes" id="UP000190044"/>
    </source>
</evidence>
<dbReference type="PIRSF" id="PIRSF001112">
    <property type="entry name" value="Epoxide_hydrolase"/>
    <property type="match status" value="1"/>
</dbReference>
<keyword evidence="3" id="KW-0378">Hydrolase</keyword>
<dbReference type="GO" id="GO:0097176">
    <property type="term" value="P:epoxide metabolic process"/>
    <property type="evidence" value="ECO:0007669"/>
    <property type="project" value="TreeGrafter"/>
</dbReference>
<evidence type="ECO:0000256" key="3">
    <source>
        <dbReference type="ARBA" id="ARBA00022801"/>
    </source>
</evidence>